<dbReference type="AlphaFoldDB" id="A0A5B7GAN2"/>
<gene>
    <name evidence="2" type="ORF">E2C01_051318</name>
</gene>
<dbReference type="EMBL" id="VSRR010014704">
    <property type="protein sequence ID" value="MPC57340.1"/>
    <property type="molecule type" value="Genomic_DNA"/>
</dbReference>
<dbReference type="Proteomes" id="UP000324222">
    <property type="component" value="Unassembled WGS sequence"/>
</dbReference>
<comment type="caution">
    <text evidence="2">The sequence shown here is derived from an EMBL/GenBank/DDBJ whole genome shotgun (WGS) entry which is preliminary data.</text>
</comment>
<protein>
    <submittedName>
        <fullName evidence="2">Uncharacterized protein</fullName>
    </submittedName>
</protein>
<proteinExistence type="predicted"/>
<name>A0A5B7GAN2_PORTR</name>
<evidence type="ECO:0000313" key="2">
    <source>
        <dbReference type="EMBL" id="MPC57340.1"/>
    </source>
</evidence>
<reference evidence="2 3" key="1">
    <citation type="submission" date="2019-05" db="EMBL/GenBank/DDBJ databases">
        <title>Another draft genome of Portunus trituberculatus and its Hox gene families provides insights of decapod evolution.</title>
        <authorList>
            <person name="Jeong J.-H."/>
            <person name="Song I."/>
            <person name="Kim S."/>
            <person name="Choi T."/>
            <person name="Kim D."/>
            <person name="Ryu S."/>
            <person name="Kim W."/>
        </authorList>
    </citation>
    <scope>NUCLEOTIDE SEQUENCE [LARGE SCALE GENOMIC DNA]</scope>
    <source>
        <tissue evidence="2">Muscle</tissue>
    </source>
</reference>
<evidence type="ECO:0000256" key="1">
    <source>
        <dbReference type="SAM" id="MobiDB-lite"/>
    </source>
</evidence>
<accession>A0A5B7GAN2</accession>
<sequence length="75" mass="8157">MTKLAENSREPERLPKAPDDLCGSPAPPQSRLPKPENPPDELPTRAAKHLRIESVPGVPPRTGCLSEVDPEPTNK</sequence>
<feature type="compositionally biased region" description="Basic and acidic residues" evidence="1">
    <location>
        <begin position="1"/>
        <end position="19"/>
    </location>
</feature>
<feature type="region of interest" description="Disordered" evidence="1">
    <location>
        <begin position="1"/>
        <end position="75"/>
    </location>
</feature>
<evidence type="ECO:0000313" key="3">
    <source>
        <dbReference type="Proteomes" id="UP000324222"/>
    </source>
</evidence>
<organism evidence="2 3">
    <name type="scientific">Portunus trituberculatus</name>
    <name type="common">Swimming crab</name>
    <name type="synonym">Neptunus trituberculatus</name>
    <dbReference type="NCBI Taxonomy" id="210409"/>
    <lineage>
        <taxon>Eukaryota</taxon>
        <taxon>Metazoa</taxon>
        <taxon>Ecdysozoa</taxon>
        <taxon>Arthropoda</taxon>
        <taxon>Crustacea</taxon>
        <taxon>Multicrustacea</taxon>
        <taxon>Malacostraca</taxon>
        <taxon>Eumalacostraca</taxon>
        <taxon>Eucarida</taxon>
        <taxon>Decapoda</taxon>
        <taxon>Pleocyemata</taxon>
        <taxon>Brachyura</taxon>
        <taxon>Eubrachyura</taxon>
        <taxon>Portunoidea</taxon>
        <taxon>Portunidae</taxon>
        <taxon>Portuninae</taxon>
        <taxon>Portunus</taxon>
    </lineage>
</organism>
<keyword evidence="3" id="KW-1185">Reference proteome</keyword>